<proteinExistence type="predicted"/>
<name>A0A0R2BZH2_9LACO</name>
<evidence type="ECO:0000313" key="3">
    <source>
        <dbReference type="Proteomes" id="UP000051576"/>
    </source>
</evidence>
<evidence type="ECO:0000256" key="1">
    <source>
        <dbReference type="SAM" id="Phobius"/>
    </source>
</evidence>
<feature type="transmembrane region" description="Helical" evidence="1">
    <location>
        <begin position="28"/>
        <end position="51"/>
    </location>
</feature>
<evidence type="ECO:0000313" key="2">
    <source>
        <dbReference type="EMBL" id="KRM84783.1"/>
    </source>
</evidence>
<dbReference type="Proteomes" id="UP000051576">
    <property type="component" value="Unassembled WGS sequence"/>
</dbReference>
<dbReference type="AlphaFoldDB" id="A0A0R2BZH2"/>
<sequence>MILLIVLLLVWLSWKLFKGFLGFLIPLVLIVIGFKLLFGLWWLWLSLFLLVGGSRFFQQN</sequence>
<comment type="caution">
    <text evidence="2">The sequence shown here is derived from an EMBL/GenBank/DDBJ whole genome shotgun (WGS) entry which is preliminary data.</text>
</comment>
<reference evidence="2 3" key="1">
    <citation type="journal article" date="2015" name="Genome Announc.">
        <title>Expanding the biotechnology potential of lactobacilli through comparative genomics of 213 strains and associated genera.</title>
        <authorList>
            <person name="Sun Z."/>
            <person name="Harris H.M."/>
            <person name="McCann A."/>
            <person name="Guo C."/>
            <person name="Argimon S."/>
            <person name="Zhang W."/>
            <person name="Yang X."/>
            <person name="Jeffery I.B."/>
            <person name="Cooney J.C."/>
            <person name="Kagawa T.F."/>
            <person name="Liu W."/>
            <person name="Song Y."/>
            <person name="Salvetti E."/>
            <person name="Wrobel A."/>
            <person name="Rasinkangas P."/>
            <person name="Parkhill J."/>
            <person name="Rea M.C."/>
            <person name="O'Sullivan O."/>
            <person name="Ritari J."/>
            <person name="Douillard F.P."/>
            <person name="Paul Ross R."/>
            <person name="Yang R."/>
            <person name="Briner A.E."/>
            <person name="Felis G.E."/>
            <person name="de Vos W.M."/>
            <person name="Barrangou R."/>
            <person name="Klaenhammer T.R."/>
            <person name="Caufield P.W."/>
            <person name="Cui Y."/>
            <person name="Zhang H."/>
            <person name="O'Toole P.W."/>
        </authorList>
    </citation>
    <scope>NUCLEOTIDE SEQUENCE [LARGE SCALE GENOMIC DNA]</scope>
    <source>
        <strain evidence="2 3">DSM 20605</strain>
    </source>
</reference>
<keyword evidence="1" id="KW-0472">Membrane</keyword>
<keyword evidence="3" id="KW-1185">Reference proteome</keyword>
<dbReference type="EMBL" id="AYYX01000070">
    <property type="protein sequence ID" value="KRM84783.1"/>
    <property type="molecule type" value="Genomic_DNA"/>
</dbReference>
<organism evidence="2 3">
    <name type="scientific">Liquorilactobacillus vini DSM 20605</name>
    <dbReference type="NCBI Taxonomy" id="1133569"/>
    <lineage>
        <taxon>Bacteria</taxon>
        <taxon>Bacillati</taxon>
        <taxon>Bacillota</taxon>
        <taxon>Bacilli</taxon>
        <taxon>Lactobacillales</taxon>
        <taxon>Lactobacillaceae</taxon>
        <taxon>Liquorilactobacillus</taxon>
    </lineage>
</organism>
<accession>A0A0R2BZH2</accession>
<keyword evidence="1" id="KW-1133">Transmembrane helix</keyword>
<gene>
    <name evidence="2" type="ORF">FD21_GL001921</name>
</gene>
<keyword evidence="1" id="KW-0812">Transmembrane</keyword>
<protein>
    <submittedName>
        <fullName evidence="2">Uncharacterized protein</fullName>
    </submittedName>
</protein>
<dbReference type="RefSeq" id="WP_010580605.1">
    <property type="nucleotide sequence ID" value="NZ_AHYZ01000097.1"/>
</dbReference>
<dbReference type="PATRIC" id="fig|1133569.4.peg.2077"/>